<gene>
    <name evidence="3" type="ORF">GCM10010468_52390</name>
</gene>
<dbReference type="Pfam" id="PF08327">
    <property type="entry name" value="AHSA1"/>
    <property type="match status" value="1"/>
</dbReference>
<dbReference type="InterPro" id="IPR013538">
    <property type="entry name" value="ASHA1/2-like_C"/>
</dbReference>
<dbReference type="EMBL" id="BAAAUV010000014">
    <property type="protein sequence ID" value="GAA3224981.1"/>
    <property type="molecule type" value="Genomic_DNA"/>
</dbReference>
<dbReference type="Proteomes" id="UP001501237">
    <property type="component" value="Unassembled WGS sequence"/>
</dbReference>
<name>A0ABP6QET8_9ACTN</name>
<protein>
    <submittedName>
        <fullName evidence="3">SRPBCC family protein</fullName>
    </submittedName>
</protein>
<evidence type="ECO:0000313" key="4">
    <source>
        <dbReference type="Proteomes" id="UP001501237"/>
    </source>
</evidence>
<reference evidence="4" key="1">
    <citation type="journal article" date="2019" name="Int. J. Syst. Evol. Microbiol.">
        <title>The Global Catalogue of Microorganisms (GCM) 10K type strain sequencing project: providing services to taxonomists for standard genome sequencing and annotation.</title>
        <authorList>
            <consortium name="The Broad Institute Genomics Platform"/>
            <consortium name="The Broad Institute Genome Sequencing Center for Infectious Disease"/>
            <person name="Wu L."/>
            <person name="Ma J."/>
        </authorList>
    </citation>
    <scope>NUCLEOTIDE SEQUENCE [LARGE SCALE GENOMIC DNA]</scope>
    <source>
        <strain evidence="4">JCM 9377</strain>
    </source>
</reference>
<dbReference type="Gene3D" id="3.30.530.20">
    <property type="match status" value="1"/>
</dbReference>
<keyword evidence="4" id="KW-1185">Reference proteome</keyword>
<feature type="domain" description="Activator of Hsp90 ATPase homologue 1/2-like C-terminal" evidence="2">
    <location>
        <begin position="17"/>
        <end position="146"/>
    </location>
</feature>
<sequence length="150" mass="16455">MTATPLLSFDLERTYPAPPERVWTAFTDADLLRRWACPDPTWYVSSCEVDPREGGGYRLLFGPRPAGDAYTEAATFAVFEPVERLVLDVLTTADGVSETTRCTVLLLPEGTGTRLELTVEGIEDGETAEHLRTGWTLCLEGIATELGTET</sequence>
<accession>A0ABP6QET8</accession>
<organism evidence="3 4">
    <name type="scientific">Actinocorallia longicatena</name>
    <dbReference type="NCBI Taxonomy" id="111803"/>
    <lineage>
        <taxon>Bacteria</taxon>
        <taxon>Bacillati</taxon>
        <taxon>Actinomycetota</taxon>
        <taxon>Actinomycetes</taxon>
        <taxon>Streptosporangiales</taxon>
        <taxon>Thermomonosporaceae</taxon>
        <taxon>Actinocorallia</taxon>
    </lineage>
</organism>
<evidence type="ECO:0000259" key="2">
    <source>
        <dbReference type="Pfam" id="PF08327"/>
    </source>
</evidence>
<dbReference type="InterPro" id="IPR023393">
    <property type="entry name" value="START-like_dom_sf"/>
</dbReference>
<dbReference type="RefSeq" id="WP_344833165.1">
    <property type="nucleotide sequence ID" value="NZ_BAAAUV010000014.1"/>
</dbReference>
<comment type="caution">
    <text evidence="3">The sequence shown here is derived from an EMBL/GenBank/DDBJ whole genome shotgun (WGS) entry which is preliminary data.</text>
</comment>
<proteinExistence type="inferred from homology"/>
<dbReference type="SUPFAM" id="SSF55961">
    <property type="entry name" value="Bet v1-like"/>
    <property type="match status" value="1"/>
</dbReference>
<comment type="similarity">
    <text evidence="1">Belongs to the AHA1 family.</text>
</comment>
<evidence type="ECO:0000256" key="1">
    <source>
        <dbReference type="ARBA" id="ARBA00006817"/>
    </source>
</evidence>
<evidence type="ECO:0000313" key="3">
    <source>
        <dbReference type="EMBL" id="GAA3224981.1"/>
    </source>
</evidence>